<dbReference type="Proteomes" id="UP001600943">
    <property type="component" value="Unassembled WGS sequence"/>
</dbReference>
<name>A0ABQ0BC74_9FIRM</name>
<proteinExistence type="predicted"/>
<evidence type="ECO:0000313" key="2">
    <source>
        <dbReference type="Proteomes" id="UP001600943"/>
    </source>
</evidence>
<gene>
    <name evidence="1" type="ORF">K040078D81_31310</name>
</gene>
<sequence length="62" mass="6791">MLKNGGWTPIEVSGTYSVLRVSASCILSCNKGDVLKTMIEHNSGTALNVNYRFEIVKLMATK</sequence>
<organism evidence="1 2">
    <name type="scientific">Blautia hominis</name>
    <dbReference type="NCBI Taxonomy" id="2025493"/>
    <lineage>
        <taxon>Bacteria</taxon>
        <taxon>Bacillati</taxon>
        <taxon>Bacillota</taxon>
        <taxon>Clostridia</taxon>
        <taxon>Lachnospirales</taxon>
        <taxon>Lachnospiraceae</taxon>
        <taxon>Blautia</taxon>
    </lineage>
</organism>
<evidence type="ECO:0000313" key="1">
    <source>
        <dbReference type="EMBL" id="GAA6409014.1"/>
    </source>
</evidence>
<keyword evidence="2" id="KW-1185">Reference proteome</keyword>
<reference evidence="1 2" key="1">
    <citation type="submission" date="2024-04" db="EMBL/GenBank/DDBJ databases">
        <title>Defined microbial consortia suppress multidrug-resistant proinflammatory Enterobacteriaceae via ecological control.</title>
        <authorList>
            <person name="Furuichi M."/>
            <person name="Kawaguchi T."/>
            <person name="Pust M."/>
            <person name="Yasuma K."/>
            <person name="Plichta D."/>
            <person name="Hasegawa N."/>
            <person name="Ohya T."/>
            <person name="Bhattarai S."/>
            <person name="Sasajima S."/>
            <person name="Aoto Y."/>
            <person name="Tuganbaev T."/>
            <person name="Yaginuma M."/>
            <person name="Ueda M."/>
            <person name="Okahashi N."/>
            <person name="Amafuji K."/>
            <person name="Kiridooshi Y."/>
            <person name="Sugita K."/>
            <person name="Strazar M."/>
            <person name="Skelly A."/>
            <person name="Suda W."/>
            <person name="Hattori M."/>
            <person name="Nakamoto N."/>
            <person name="Caballero S."/>
            <person name="Norman J."/>
            <person name="Olle B."/>
            <person name="Tanoue T."/>
            <person name="Arita M."/>
            <person name="Bucci V."/>
            <person name="Atarashi K."/>
            <person name="Xavier R."/>
            <person name="Honda K."/>
        </authorList>
    </citation>
    <scope>NUCLEOTIDE SEQUENCE [LARGE SCALE GENOMIC DNA]</scope>
    <source>
        <strain evidence="2">k04-0078-D8-1</strain>
    </source>
</reference>
<dbReference type="EMBL" id="BAABYW010000001">
    <property type="protein sequence ID" value="GAA6409014.1"/>
    <property type="molecule type" value="Genomic_DNA"/>
</dbReference>
<accession>A0ABQ0BC74</accession>
<protein>
    <submittedName>
        <fullName evidence="1">Uncharacterized protein</fullName>
    </submittedName>
</protein>
<comment type="caution">
    <text evidence="1">The sequence shown here is derived from an EMBL/GenBank/DDBJ whole genome shotgun (WGS) entry which is preliminary data.</text>
</comment>